<dbReference type="Gene3D" id="3.30.160.170">
    <property type="entry name" value="FlaG-like"/>
    <property type="match status" value="1"/>
</dbReference>
<reference evidence="2" key="1">
    <citation type="submission" date="2017-08" db="EMBL/GenBank/DDBJ databases">
        <authorList>
            <person name="Imhoff J.F."/>
            <person name="Rahn T."/>
            <person name="Kuenzel S."/>
            <person name="Neulinger S.C."/>
        </authorList>
    </citation>
    <scope>NUCLEOTIDE SEQUENCE</scope>
    <source>
        <strain evidence="2">DSM 9154</strain>
    </source>
</reference>
<feature type="region of interest" description="Disordered" evidence="1">
    <location>
        <begin position="1"/>
        <end position="42"/>
    </location>
</feature>
<evidence type="ECO:0000313" key="3">
    <source>
        <dbReference type="Proteomes" id="UP000778970"/>
    </source>
</evidence>
<dbReference type="InterPro" id="IPR005186">
    <property type="entry name" value="FlaG"/>
</dbReference>
<dbReference type="SUPFAM" id="SSF160214">
    <property type="entry name" value="FlaG-like"/>
    <property type="match status" value="1"/>
</dbReference>
<dbReference type="EMBL" id="NRRE01000026">
    <property type="protein sequence ID" value="MBK1697707.1"/>
    <property type="molecule type" value="Genomic_DNA"/>
</dbReference>
<proteinExistence type="predicted"/>
<keyword evidence="3" id="KW-1185">Reference proteome</keyword>
<protein>
    <recommendedName>
        <fullName evidence="4">Flagellar protein FlaG</fullName>
    </recommendedName>
</protein>
<name>A0A934UZZ6_9PROT</name>
<dbReference type="InterPro" id="IPR035924">
    <property type="entry name" value="FlaG-like_sf"/>
</dbReference>
<dbReference type="RefSeq" id="WP_027289065.1">
    <property type="nucleotide sequence ID" value="NZ_NRRE01000026.1"/>
</dbReference>
<dbReference type="Pfam" id="PF03646">
    <property type="entry name" value="FlaG"/>
    <property type="match status" value="1"/>
</dbReference>
<evidence type="ECO:0000313" key="2">
    <source>
        <dbReference type="EMBL" id="MBK1697707.1"/>
    </source>
</evidence>
<reference evidence="2" key="2">
    <citation type="journal article" date="2020" name="Microorganisms">
        <title>Osmotic Adaptation and Compatible Solute Biosynthesis of Phototrophic Bacteria as Revealed from Genome Analyses.</title>
        <authorList>
            <person name="Imhoff J.F."/>
            <person name="Rahn T."/>
            <person name="Kunzel S."/>
            <person name="Keller A."/>
            <person name="Neulinger S.C."/>
        </authorList>
    </citation>
    <scope>NUCLEOTIDE SEQUENCE</scope>
    <source>
        <strain evidence="2">DSM 9154</strain>
    </source>
</reference>
<sequence>MEDASMDISTVPIPLDPAAGGRGVSERPIQPGDGMTANGGRREPSIELAKALAAELSDGPVSETNELHLRVDEDLKEVVATVVDTQTGEVVKSYPPEEVISAAKKLKAMLGQILDRNV</sequence>
<dbReference type="AlphaFoldDB" id="A0A934UZZ6"/>
<evidence type="ECO:0008006" key="4">
    <source>
        <dbReference type="Google" id="ProtNLM"/>
    </source>
</evidence>
<evidence type="ECO:0000256" key="1">
    <source>
        <dbReference type="SAM" id="MobiDB-lite"/>
    </source>
</evidence>
<organism evidence="2 3">
    <name type="scientific">Rhodovibrio salinarum</name>
    <dbReference type="NCBI Taxonomy" id="1087"/>
    <lineage>
        <taxon>Bacteria</taxon>
        <taxon>Pseudomonadati</taxon>
        <taxon>Pseudomonadota</taxon>
        <taxon>Alphaproteobacteria</taxon>
        <taxon>Rhodospirillales</taxon>
        <taxon>Rhodovibrionaceae</taxon>
        <taxon>Rhodovibrio</taxon>
    </lineage>
</organism>
<dbReference type="Proteomes" id="UP000778970">
    <property type="component" value="Unassembled WGS sequence"/>
</dbReference>
<comment type="caution">
    <text evidence="2">The sequence shown here is derived from an EMBL/GenBank/DDBJ whole genome shotgun (WGS) entry which is preliminary data.</text>
</comment>
<accession>A0A934UZZ6</accession>
<gene>
    <name evidence="2" type="ORF">CKO21_10680</name>
</gene>